<dbReference type="SUPFAM" id="SSF56925">
    <property type="entry name" value="OMPA-like"/>
    <property type="match status" value="1"/>
</dbReference>
<keyword evidence="2 3" id="KW-0732">Signal</keyword>
<dbReference type="InterPro" id="IPR011250">
    <property type="entry name" value="OMP/PagP_B-barrel"/>
</dbReference>
<feature type="domain" description="Outer membrane protein beta-barrel" evidence="4">
    <location>
        <begin position="11"/>
        <end position="181"/>
    </location>
</feature>
<evidence type="ECO:0000256" key="2">
    <source>
        <dbReference type="ARBA" id="ARBA00022729"/>
    </source>
</evidence>
<dbReference type="Pfam" id="PF13505">
    <property type="entry name" value="OMP_b-brl"/>
    <property type="match status" value="1"/>
</dbReference>
<organism evidence="5 6">
    <name type="scientific">Massilia hydrophila</name>
    <dbReference type="NCBI Taxonomy" id="3044279"/>
    <lineage>
        <taxon>Bacteria</taxon>
        <taxon>Pseudomonadati</taxon>
        <taxon>Pseudomonadota</taxon>
        <taxon>Betaproteobacteria</taxon>
        <taxon>Burkholderiales</taxon>
        <taxon>Oxalobacteraceae</taxon>
        <taxon>Telluria group</taxon>
        <taxon>Massilia</taxon>
    </lineage>
</organism>
<dbReference type="Proteomes" id="UP001198602">
    <property type="component" value="Unassembled WGS sequence"/>
</dbReference>
<proteinExistence type="predicted"/>
<dbReference type="InterPro" id="IPR027385">
    <property type="entry name" value="Beta-barrel_OMP"/>
</dbReference>
<evidence type="ECO:0000256" key="3">
    <source>
        <dbReference type="SAM" id="SignalP"/>
    </source>
</evidence>
<comment type="caution">
    <text evidence="5">The sequence shown here is derived from an EMBL/GenBank/DDBJ whole genome shotgun (WGS) entry which is preliminary data.</text>
</comment>
<feature type="chain" id="PRO_5045325207" evidence="3">
    <location>
        <begin position="25"/>
        <end position="181"/>
    </location>
</feature>
<evidence type="ECO:0000256" key="1">
    <source>
        <dbReference type="ARBA" id="ARBA00004442"/>
    </source>
</evidence>
<dbReference type="Gene3D" id="2.40.160.20">
    <property type="match status" value="1"/>
</dbReference>
<evidence type="ECO:0000313" key="5">
    <source>
        <dbReference type="EMBL" id="MCA1857481.1"/>
    </source>
</evidence>
<protein>
    <submittedName>
        <fullName evidence="5">Porin family protein</fullName>
    </submittedName>
</protein>
<dbReference type="RefSeq" id="WP_224945044.1">
    <property type="nucleotide sequence ID" value="NZ_JAHYBX010000007.1"/>
</dbReference>
<feature type="signal peptide" evidence="3">
    <location>
        <begin position="1"/>
        <end position="24"/>
    </location>
</feature>
<sequence>MKKLMIAMIATASVATAFAGSAQAQTNAGRGYVGAAAVSAKNTTLDAHKADGKLFGGYQFDERLGVEAGWTNHHKTDFAGANGLRGSTEGYGTYVAAKYTVPVNEQVSAYGKLGISHSERKLSNNLGQRFKDDDTGGYGGVGVEYKLNQNVALMAEYERYGKSKAYGAKPDVWSVGLKYGF</sequence>
<comment type="subcellular location">
    <subcellularLocation>
        <location evidence="1">Cell outer membrane</location>
    </subcellularLocation>
</comment>
<name>A0ABS7YEW0_9BURK</name>
<reference evidence="5 6" key="1">
    <citation type="submission" date="2021-07" db="EMBL/GenBank/DDBJ databases">
        <title>Characterization of Violacein-producing bacteria and related species.</title>
        <authorList>
            <person name="Wilson H.S."/>
            <person name="De Leon M.E."/>
        </authorList>
    </citation>
    <scope>NUCLEOTIDE SEQUENCE [LARGE SCALE GENOMIC DNA]</scope>
    <source>
        <strain evidence="5 6">HSC-2F05</strain>
    </source>
</reference>
<evidence type="ECO:0000259" key="4">
    <source>
        <dbReference type="Pfam" id="PF13505"/>
    </source>
</evidence>
<dbReference type="EMBL" id="JAHYBX010000007">
    <property type="protein sequence ID" value="MCA1857481.1"/>
    <property type="molecule type" value="Genomic_DNA"/>
</dbReference>
<evidence type="ECO:0000313" key="6">
    <source>
        <dbReference type="Proteomes" id="UP001198602"/>
    </source>
</evidence>
<accession>A0ABS7YEW0</accession>
<keyword evidence="6" id="KW-1185">Reference proteome</keyword>
<gene>
    <name evidence="5" type="ORF">LE190_16325</name>
</gene>